<feature type="domain" description="Methylamine utilisation protein MauE" evidence="6">
    <location>
        <begin position="13"/>
        <end position="108"/>
    </location>
</feature>
<protein>
    <recommendedName>
        <fullName evidence="6">Methylamine utilisation protein MauE domain-containing protein</fullName>
    </recommendedName>
</protein>
<comment type="subcellular location">
    <subcellularLocation>
        <location evidence="1">Membrane</location>
        <topology evidence="1">Multi-pass membrane protein</topology>
    </subcellularLocation>
</comment>
<gene>
    <name evidence="7" type="ORF">IGU_03749</name>
</gene>
<dbReference type="InterPro" id="IPR009908">
    <property type="entry name" value="Methylamine_util_MauE"/>
</dbReference>
<evidence type="ECO:0000256" key="2">
    <source>
        <dbReference type="ARBA" id="ARBA00022692"/>
    </source>
</evidence>
<dbReference type="AlphaFoldDB" id="A0A9W5VER2"/>
<organism evidence="7 8">
    <name type="scientific">Bacillus cereus ISP2954</name>
    <dbReference type="NCBI Taxonomy" id="1053215"/>
    <lineage>
        <taxon>Bacteria</taxon>
        <taxon>Bacillati</taxon>
        <taxon>Bacillota</taxon>
        <taxon>Bacilli</taxon>
        <taxon>Bacillales</taxon>
        <taxon>Bacillaceae</taxon>
        <taxon>Bacillus</taxon>
        <taxon>Bacillus cereus group</taxon>
    </lineage>
</organism>
<dbReference type="Pfam" id="PF07291">
    <property type="entry name" value="MauE"/>
    <property type="match status" value="1"/>
</dbReference>
<feature type="transmembrane region" description="Helical" evidence="5">
    <location>
        <begin position="94"/>
        <end position="113"/>
    </location>
</feature>
<evidence type="ECO:0000256" key="4">
    <source>
        <dbReference type="ARBA" id="ARBA00023136"/>
    </source>
</evidence>
<feature type="transmembrane region" description="Helical" evidence="5">
    <location>
        <begin position="119"/>
        <end position="137"/>
    </location>
</feature>
<comment type="caution">
    <text evidence="7">The sequence shown here is derived from an EMBL/GenBank/DDBJ whole genome shotgun (WGS) entry which is preliminary data.</text>
</comment>
<dbReference type="GO" id="GO:0016020">
    <property type="term" value="C:membrane"/>
    <property type="evidence" value="ECO:0007669"/>
    <property type="project" value="UniProtKB-SubCell"/>
</dbReference>
<evidence type="ECO:0000313" key="8">
    <source>
        <dbReference type="Proteomes" id="UP000013989"/>
    </source>
</evidence>
<evidence type="ECO:0000256" key="3">
    <source>
        <dbReference type="ARBA" id="ARBA00022989"/>
    </source>
</evidence>
<reference evidence="7 8" key="1">
    <citation type="submission" date="2012-12" db="EMBL/GenBank/DDBJ databases">
        <title>The Genome Sequence of Bacillus cereus ISP2954.</title>
        <authorList>
            <consortium name="The Broad Institute Genome Sequencing Platform"/>
            <consortium name="The Broad Institute Genome Sequencing Center for Infectious Disease"/>
            <person name="Feldgarden M."/>
            <person name="Van der Auwera G.A."/>
            <person name="Mahillon J."/>
            <person name="Duprez V."/>
            <person name="Timmery S."/>
            <person name="Mattelet C."/>
            <person name="Dierick K."/>
            <person name="Sun M."/>
            <person name="Yu Z."/>
            <person name="Zhu L."/>
            <person name="Hu X."/>
            <person name="Shank E.B."/>
            <person name="Swiecicka I."/>
            <person name="Hansen B.M."/>
            <person name="Andrup L."/>
            <person name="Walker B."/>
            <person name="Young S.K."/>
            <person name="Zeng Q."/>
            <person name="Gargeya S."/>
            <person name="Fitzgerald M."/>
            <person name="Haas B."/>
            <person name="Abouelleil A."/>
            <person name="Alvarado L."/>
            <person name="Arachchi H.M."/>
            <person name="Berlin A.M."/>
            <person name="Chapman S.B."/>
            <person name="Dewar J."/>
            <person name="Goldberg J."/>
            <person name="Griggs A."/>
            <person name="Gujja S."/>
            <person name="Hansen M."/>
            <person name="Howarth C."/>
            <person name="Imamovic A."/>
            <person name="Larimer J."/>
            <person name="McCowan C."/>
            <person name="Murphy C."/>
            <person name="Neiman D."/>
            <person name="Pearson M."/>
            <person name="Priest M."/>
            <person name="Roberts A."/>
            <person name="Saif S."/>
            <person name="Shea T."/>
            <person name="Sisk P."/>
            <person name="Sykes S."/>
            <person name="Wortman J."/>
            <person name="Nusbaum C."/>
            <person name="Birren B."/>
        </authorList>
    </citation>
    <scope>NUCLEOTIDE SEQUENCE [LARGE SCALE GENOMIC DNA]</scope>
    <source>
        <strain evidence="7 8">ISP2954</strain>
    </source>
</reference>
<evidence type="ECO:0000256" key="5">
    <source>
        <dbReference type="SAM" id="Phobius"/>
    </source>
</evidence>
<accession>A0A9W5VER2</accession>
<sequence length="157" mass="18332">MKSYSIHGLKCDLILYNILPLKSILFFSYMVLILELCIFITFVLNIYYPYKEIGTIALMIGFILLIIRKKHLYKLEKTSCSCFGKMQFMNKSPIARNSIIVILLIIKVLLPFSFRTLEISLFLGLLSVYTVLLYNLISLKNYDRERLNYGYKSDVSN</sequence>
<evidence type="ECO:0000256" key="1">
    <source>
        <dbReference type="ARBA" id="ARBA00004141"/>
    </source>
</evidence>
<evidence type="ECO:0000313" key="7">
    <source>
        <dbReference type="EMBL" id="EOP62568.1"/>
    </source>
</evidence>
<feature type="transmembrane region" description="Helical" evidence="5">
    <location>
        <begin position="24"/>
        <end position="44"/>
    </location>
</feature>
<dbReference type="Proteomes" id="UP000013989">
    <property type="component" value="Unassembled WGS sequence"/>
</dbReference>
<proteinExistence type="predicted"/>
<dbReference type="EMBL" id="AHEJ01000066">
    <property type="protein sequence ID" value="EOP62568.1"/>
    <property type="molecule type" value="Genomic_DNA"/>
</dbReference>
<keyword evidence="2 5" id="KW-0812">Transmembrane</keyword>
<keyword evidence="3 5" id="KW-1133">Transmembrane helix</keyword>
<name>A0A9W5VER2_BACCE</name>
<dbReference type="GO" id="GO:0030416">
    <property type="term" value="P:methylamine metabolic process"/>
    <property type="evidence" value="ECO:0007669"/>
    <property type="project" value="InterPro"/>
</dbReference>
<evidence type="ECO:0000259" key="6">
    <source>
        <dbReference type="Pfam" id="PF07291"/>
    </source>
</evidence>
<feature type="transmembrane region" description="Helical" evidence="5">
    <location>
        <begin position="50"/>
        <end position="67"/>
    </location>
</feature>
<keyword evidence="4 5" id="KW-0472">Membrane</keyword>